<organism evidence="14 15">
    <name type="scientific">Ichthyobacterium seriolicida</name>
    <dbReference type="NCBI Taxonomy" id="242600"/>
    <lineage>
        <taxon>Bacteria</taxon>
        <taxon>Pseudomonadati</taxon>
        <taxon>Bacteroidota</taxon>
        <taxon>Flavobacteriia</taxon>
        <taxon>Flavobacteriales</taxon>
        <taxon>Ichthyobacteriaceae</taxon>
        <taxon>Ichthyobacterium</taxon>
    </lineage>
</organism>
<keyword evidence="5" id="KW-0645">Protease</keyword>
<dbReference type="AlphaFoldDB" id="A0A1J1E8Z0"/>
<evidence type="ECO:0000313" key="14">
    <source>
        <dbReference type="EMBL" id="BAV94387.1"/>
    </source>
</evidence>
<dbReference type="Pfam" id="PF02897">
    <property type="entry name" value="Peptidase_S9_N"/>
    <property type="match status" value="1"/>
</dbReference>
<evidence type="ECO:0000256" key="1">
    <source>
        <dbReference type="ARBA" id="ARBA00001070"/>
    </source>
</evidence>
<dbReference type="PRINTS" id="PR00862">
    <property type="entry name" value="PROLIGOPTASE"/>
</dbReference>
<evidence type="ECO:0000256" key="10">
    <source>
        <dbReference type="ARBA" id="ARBA00060121"/>
    </source>
</evidence>
<dbReference type="InterPro" id="IPR029058">
    <property type="entry name" value="AB_hydrolase_fold"/>
</dbReference>
<evidence type="ECO:0000256" key="4">
    <source>
        <dbReference type="ARBA" id="ARBA00011897"/>
    </source>
</evidence>
<comment type="subcellular location">
    <subcellularLocation>
        <location evidence="2">Periplasm</location>
    </subcellularLocation>
</comment>
<proteinExistence type="inferred from homology"/>
<evidence type="ECO:0000256" key="6">
    <source>
        <dbReference type="ARBA" id="ARBA00022729"/>
    </source>
</evidence>
<dbReference type="GO" id="GO:0006508">
    <property type="term" value="P:proteolysis"/>
    <property type="evidence" value="ECO:0007669"/>
    <property type="project" value="UniProtKB-KW"/>
</dbReference>
<dbReference type="KEGG" id="ise:JBKA6_0374"/>
<dbReference type="InterPro" id="IPR002471">
    <property type="entry name" value="Pept_S9_AS"/>
</dbReference>
<dbReference type="GO" id="GO:0042597">
    <property type="term" value="C:periplasmic space"/>
    <property type="evidence" value="ECO:0007669"/>
    <property type="project" value="UniProtKB-SubCell"/>
</dbReference>
<dbReference type="InterPro" id="IPR023302">
    <property type="entry name" value="Pept_S9A_N"/>
</dbReference>
<dbReference type="SUPFAM" id="SSF53474">
    <property type="entry name" value="alpha/beta-Hydrolases"/>
    <property type="match status" value="1"/>
</dbReference>
<feature type="domain" description="Peptidase S9 prolyl oligopeptidase catalytic" evidence="12">
    <location>
        <begin position="459"/>
        <end position="670"/>
    </location>
</feature>
<dbReference type="Pfam" id="PF00326">
    <property type="entry name" value="Peptidase_S9"/>
    <property type="match status" value="1"/>
</dbReference>
<accession>A0A1J1E8Z0</accession>
<dbReference type="SUPFAM" id="SSF50993">
    <property type="entry name" value="Peptidase/esterase 'gauge' domain"/>
    <property type="match status" value="1"/>
</dbReference>
<dbReference type="GO" id="GO:0070012">
    <property type="term" value="F:oligopeptidase activity"/>
    <property type="evidence" value="ECO:0007669"/>
    <property type="project" value="TreeGrafter"/>
</dbReference>
<dbReference type="Gene3D" id="2.130.10.120">
    <property type="entry name" value="Prolyl oligopeptidase, N-terminal domain"/>
    <property type="match status" value="1"/>
</dbReference>
<protein>
    <recommendedName>
        <fullName evidence="4">prolyl oligopeptidase</fullName>
        <ecNumber evidence="4">3.4.21.26</ecNumber>
    </recommendedName>
    <alternativeName>
        <fullName evidence="11">Proline-specific endopeptidase</fullName>
    </alternativeName>
</protein>
<evidence type="ECO:0000259" key="13">
    <source>
        <dbReference type="Pfam" id="PF02897"/>
    </source>
</evidence>
<evidence type="ECO:0000256" key="8">
    <source>
        <dbReference type="ARBA" id="ARBA00022801"/>
    </source>
</evidence>
<keyword evidence="7" id="KW-0574">Periplasm</keyword>
<dbReference type="GO" id="GO:0004252">
    <property type="term" value="F:serine-type endopeptidase activity"/>
    <property type="evidence" value="ECO:0007669"/>
    <property type="project" value="UniProtKB-EC"/>
</dbReference>
<feature type="domain" description="Peptidase S9A N-terminal" evidence="13">
    <location>
        <begin position="9"/>
        <end position="401"/>
    </location>
</feature>
<reference evidence="14 15" key="1">
    <citation type="submission" date="2014-03" db="EMBL/GenBank/DDBJ databases">
        <title>complete genome sequence of Flavobacteriaceae bacterium JBKA-6.</title>
        <authorList>
            <person name="Takano T."/>
            <person name="Nakamura Y."/>
            <person name="Takuma S."/>
            <person name="Yasuike M."/>
            <person name="Matsuyama T."/>
            <person name="Sakai T."/>
            <person name="Fujiwara A."/>
            <person name="Kimoto K."/>
            <person name="Fukuda Y."/>
            <person name="Kondo H."/>
            <person name="Hirono I."/>
            <person name="Nakayasu C."/>
        </authorList>
    </citation>
    <scope>NUCLEOTIDE SEQUENCE [LARGE SCALE GENOMIC DNA]</scope>
    <source>
        <strain evidence="14 15">JBKA-6</strain>
    </source>
</reference>
<dbReference type="InterPro" id="IPR051167">
    <property type="entry name" value="Prolyl_oligopep/macrocyclase"/>
</dbReference>
<dbReference type="EMBL" id="AP014564">
    <property type="protein sequence ID" value="BAV94387.1"/>
    <property type="molecule type" value="Genomic_DNA"/>
</dbReference>
<dbReference type="FunFam" id="3.40.50.1820:FF:000005">
    <property type="entry name" value="Prolyl endopeptidase"/>
    <property type="match status" value="1"/>
</dbReference>
<comment type="similarity">
    <text evidence="3">Belongs to the peptidase S9A family.</text>
</comment>
<dbReference type="InterPro" id="IPR001375">
    <property type="entry name" value="Peptidase_S9_cat"/>
</dbReference>
<evidence type="ECO:0000259" key="12">
    <source>
        <dbReference type="Pfam" id="PF00326"/>
    </source>
</evidence>
<dbReference type="PANTHER" id="PTHR42881:SF2">
    <property type="entry name" value="PROLYL ENDOPEPTIDASE"/>
    <property type="match status" value="1"/>
</dbReference>
<name>A0A1J1E8Z0_9FLAO</name>
<keyword evidence="9" id="KW-0720">Serine protease</keyword>
<sequence>MDDFAIIYPETKKVDSVDIYFGTEVRDPYRWLEDDRSKETKEWIKKQNKLTFDYLERVPYRGAIRERLKKLRDYEKVTMLQNKRGYTYYYKNHEVLYRSKDGESEVFLDPNTLSNDGTISLSKTGFSRDGKFLAYSISEGGSDWEKILVMNTISKTSVGDTISNVKFGLISWKGNEGFFYSSYDAPQQSKMSAKTDSHKLYYHKLGTKQAEDVLVFGLETKRRYVYGRVTDDDRYLIISASNSTSGNELYLLDLDKRDSKLITLVDDFNNDHVVIDNEGSKLYVLTNFNSPNNKLVTIDIKNPDKKNWIDIIPEDKYSMEVSSGGGYFFAHYIKDVISVVKQYDYSGKYIRDIDLPDLGTVTGFEGEKNDKELYFTFTNYTVPSTVYSFDIKSGDSNLYKRPEVNFDVNDYESKQVFYTSKDKTKVPMTIVYKKGIELNGKNPTILYGYGGFNISLRPSFRAFYLLWLDLGGVYAIPNLRGGGEYGKQWHIAGTKMNKQNVFDDFISAAEYLIREKYTSKDFLAIEGRSNGGLLVGSVLTQRPDLMRVALPGVGVLDMLRYHVFTSGEGWAYDFGTSEDSQEMFKYLKKYSPLHNVRKDINYPSVLVTTGDHDDRVVPAHSFKFISELQEKHKGSNPVFIRVGINVGHGKGKPMSKLIDEYADIYSFTLFNMGIKTQGFLK</sequence>
<keyword evidence="6" id="KW-0732">Signal</keyword>
<dbReference type="PANTHER" id="PTHR42881">
    <property type="entry name" value="PROLYL ENDOPEPTIDASE"/>
    <property type="match status" value="1"/>
</dbReference>
<comment type="function">
    <text evidence="10">Cleaves peptide bonds on the C-terminal side of prolyl residues within peptides that are up to approximately 30 amino acids long. Has an absolute requirement for an X-Pro bond in the trans configuration immediately preceding the Pro-Y scissible bond.</text>
</comment>
<evidence type="ECO:0000256" key="3">
    <source>
        <dbReference type="ARBA" id="ARBA00005228"/>
    </source>
</evidence>
<evidence type="ECO:0000256" key="5">
    <source>
        <dbReference type="ARBA" id="ARBA00022670"/>
    </source>
</evidence>
<dbReference type="Gene3D" id="3.40.50.1820">
    <property type="entry name" value="alpha/beta hydrolase"/>
    <property type="match status" value="1"/>
</dbReference>
<dbReference type="InterPro" id="IPR002470">
    <property type="entry name" value="Peptidase_S9A"/>
</dbReference>
<comment type="catalytic activity">
    <reaction evidence="1">
        <text>Hydrolysis of Pro-|-Xaa &gt;&gt; Ala-|-Xaa in oligopeptides.</text>
        <dbReference type="EC" id="3.4.21.26"/>
    </reaction>
</comment>
<evidence type="ECO:0000256" key="11">
    <source>
        <dbReference type="ARBA" id="ARBA00081187"/>
    </source>
</evidence>
<gene>
    <name evidence="14" type="ORF">JBKA6_0374</name>
</gene>
<evidence type="ECO:0000256" key="9">
    <source>
        <dbReference type="ARBA" id="ARBA00022825"/>
    </source>
</evidence>
<keyword evidence="8" id="KW-0378">Hydrolase</keyword>
<keyword evidence="15" id="KW-1185">Reference proteome</keyword>
<dbReference type="GO" id="GO:0005829">
    <property type="term" value="C:cytosol"/>
    <property type="evidence" value="ECO:0007669"/>
    <property type="project" value="TreeGrafter"/>
</dbReference>
<dbReference type="EC" id="3.4.21.26" evidence="4"/>
<evidence type="ECO:0000256" key="7">
    <source>
        <dbReference type="ARBA" id="ARBA00022764"/>
    </source>
</evidence>
<dbReference type="Proteomes" id="UP000243197">
    <property type="component" value="Chromosome"/>
</dbReference>
<dbReference type="PROSITE" id="PS00708">
    <property type="entry name" value="PRO_ENDOPEP_SER"/>
    <property type="match status" value="1"/>
</dbReference>
<evidence type="ECO:0000313" key="15">
    <source>
        <dbReference type="Proteomes" id="UP000243197"/>
    </source>
</evidence>
<evidence type="ECO:0000256" key="2">
    <source>
        <dbReference type="ARBA" id="ARBA00004418"/>
    </source>
</evidence>